<keyword evidence="1" id="KW-0540">Nuclease</keyword>
<keyword evidence="4" id="KW-1185">Reference proteome</keyword>
<evidence type="ECO:0000313" key="3">
    <source>
        <dbReference type="EMBL" id="QJI53365.1"/>
    </source>
</evidence>
<organism evidence="3 4">
    <name type="scientific">Alteromonas phage vB_AcoS-R7M</name>
    <dbReference type="NCBI Taxonomy" id="2729541"/>
    <lineage>
        <taxon>Viruses</taxon>
        <taxon>Duplodnaviria</taxon>
        <taxon>Heunggongvirae</taxon>
        <taxon>Uroviricota</taxon>
        <taxon>Caudoviricetes</taxon>
        <taxon>Queuovirinae</taxon>
        <taxon>Amoyvirus</taxon>
        <taxon>Amoyvirus R7M</taxon>
    </lineage>
</organism>
<name>A0A6M3YNE2_9CAUD</name>
<keyword evidence="2" id="KW-0378">Hydrolase</keyword>
<accession>A0A6M3YNE2</accession>
<dbReference type="SUPFAM" id="SSF56672">
    <property type="entry name" value="DNA/RNA polymerases"/>
    <property type="match status" value="1"/>
</dbReference>
<evidence type="ECO:0000256" key="1">
    <source>
        <dbReference type="ARBA" id="ARBA00022722"/>
    </source>
</evidence>
<dbReference type="GO" id="GO:0004518">
    <property type="term" value="F:nuclease activity"/>
    <property type="evidence" value="ECO:0007669"/>
    <property type="project" value="UniProtKB-KW"/>
</dbReference>
<dbReference type="EMBL" id="MT345684">
    <property type="protein sequence ID" value="QJI53365.1"/>
    <property type="molecule type" value="Genomic_DNA"/>
</dbReference>
<protein>
    <submittedName>
        <fullName evidence="3">DNA polymerase B</fullName>
    </submittedName>
</protein>
<reference evidence="4" key="1">
    <citation type="submission" date="2020-04" db="EMBL/GenBank/DDBJ databases">
        <authorList>
            <person name="Ma R."/>
            <person name="Lai J."/>
            <person name="Yang Y."/>
            <person name="Jiao N."/>
            <person name="Zhang R."/>
        </authorList>
    </citation>
    <scope>NUCLEOTIDE SEQUENCE [LARGE SCALE GENOMIC DNA]</scope>
</reference>
<dbReference type="InterPro" id="IPR043502">
    <property type="entry name" value="DNA/RNA_pol_sf"/>
</dbReference>
<sequence>MRSDSFGMFWTNENDKLAKKHEILQDEGWLQIYPGFWAEKRLIDKGADPNDIIVGMEQAYQLARDSKSKPKAVPPEPTWLSADYLPYLKESLEFDVPLFTDAELIDLSYEWYNTGRKHELVFDIECYVNYFLIAFKSPKLQKVVYFETGEGLGELNIPKLKWLLAKFTIIGFNSNGYDIHIAAMALAGCSTQAMKTATTAIIEYREPGWRVLRGYKVKKLECDHIDIMEVAPLMASLKIYGGRMHSKKMQDLPFPPDATLTDKQIAIVRFYCVNDLQTTEDLLKEIGPDITLREELSGEYGLDLRSKSDAQIAEAVLASEIQKISGTRAHRVEIEPGSVYRYRVPSFIRYSTPLMQGVLQQVANAQYVVNEHGKIGLPPEIKELQIKINNSVYTMGIGGLHSTEKSAIHYDNEHYALIDRDVTSYYPFIILLLGLFPHHLGREFLTAYRKIVEKRLAAKKSGDKRTANSLKIVINGSFGKFGSQYSTLYSPDLLIQTTITGQLSLLMLIERLELAGIQVVSANTDGIVIKPLKRDVERMNGIIEQWEADTGFNTEETRYSALYSRDVNNYVAVTHKDEWEEGQSVRDRVKTKGAFADPGLSKNPQNLICVEAVISYLVDNKPIHETIRSCKDIQKFVTVRTVSGGGVKLHENADNEYLGKAIRWYYSTETETSIVYAKNGNTVPKSVGAKPLMELTNEFPNDVDYDWYERECDKIMRTLGCA</sequence>
<evidence type="ECO:0000256" key="2">
    <source>
        <dbReference type="ARBA" id="ARBA00022801"/>
    </source>
</evidence>
<evidence type="ECO:0000313" key="4">
    <source>
        <dbReference type="Proteomes" id="UP000503037"/>
    </source>
</evidence>
<proteinExistence type="predicted"/>
<dbReference type="GO" id="GO:0016787">
    <property type="term" value="F:hydrolase activity"/>
    <property type="evidence" value="ECO:0007669"/>
    <property type="project" value="UniProtKB-KW"/>
</dbReference>
<dbReference type="InterPro" id="IPR023211">
    <property type="entry name" value="DNA_pol_palm_dom_sf"/>
</dbReference>
<dbReference type="Gene3D" id="3.90.1600.10">
    <property type="entry name" value="Palm domain of DNA polymerase"/>
    <property type="match status" value="1"/>
</dbReference>
<gene>
    <name evidence="3" type="ORF">vBAcoSR7M_43</name>
</gene>
<dbReference type="Proteomes" id="UP000503037">
    <property type="component" value="Segment"/>
</dbReference>